<dbReference type="STRING" id="936155.HFELIS_11400"/>
<dbReference type="KEGG" id="hfe:HFELIS_11400"/>
<dbReference type="Proteomes" id="UP000007934">
    <property type="component" value="Chromosome"/>
</dbReference>
<name>E7A8U3_HELFC</name>
<gene>
    <name evidence="2" type="ordered locus">Hfelis_11400</name>
</gene>
<feature type="region of interest" description="Disordered" evidence="1">
    <location>
        <begin position="1"/>
        <end position="25"/>
    </location>
</feature>
<keyword evidence="3" id="KW-1185">Reference proteome</keyword>
<evidence type="ECO:0000313" key="3">
    <source>
        <dbReference type="Proteomes" id="UP000007934"/>
    </source>
</evidence>
<feature type="compositionally biased region" description="Polar residues" evidence="1">
    <location>
        <begin position="9"/>
        <end position="25"/>
    </location>
</feature>
<dbReference type="EMBL" id="FQ670179">
    <property type="protein sequence ID" value="CBY83224.1"/>
    <property type="molecule type" value="Genomic_DNA"/>
</dbReference>
<dbReference type="HOGENOM" id="CLU_2699640_0_0_7"/>
<organism evidence="2 3">
    <name type="scientific">Helicobacter felis (strain ATCC 49179 / CCUG 28539 / NCTC 12436 / CS1)</name>
    <dbReference type="NCBI Taxonomy" id="936155"/>
    <lineage>
        <taxon>Bacteria</taxon>
        <taxon>Pseudomonadati</taxon>
        <taxon>Campylobacterota</taxon>
        <taxon>Epsilonproteobacteria</taxon>
        <taxon>Campylobacterales</taxon>
        <taxon>Helicobacteraceae</taxon>
        <taxon>Helicobacter</taxon>
    </lineage>
</organism>
<evidence type="ECO:0000256" key="1">
    <source>
        <dbReference type="SAM" id="MobiDB-lite"/>
    </source>
</evidence>
<protein>
    <submittedName>
        <fullName evidence="2">Uncharacterized protein</fullName>
    </submittedName>
</protein>
<dbReference type="AlphaFoldDB" id="E7A8U3"/>
<reference evidence="2 3" key="1">
    <citation type="journal article" date="2011" name="Genome Biol. Evol.">
        <title>Comparative whole genome sequence analysis of the carcinogenic bacterial model pathogen Helicobacter felis.</title>
        <authorList>
            <person name="Arnold I.C."/>
            <person name="Zigova Z."/>
            <person name="Holden M."/>
            <person name="Lawley T.D."/>
            <person name="Rad R."/>
            <person name="Dougan G."/>
            <person name="Falkow S."/>
            <person name="Bentley S.D."/>
            <person name="Muller A."/>
        </authorList>
    </citation>
    <scope>NUCLEOTIDE SEQUENCE [LARGE SCALE GENOMIC DNA]</scope>
    <source>
        <strain evidence="3">ATCC 49179 / CCUG 28539 / NCTC 12436 / CS1</strain>
    </source>
</reference>
<proteinExistence type="predicted"/>
<sequence>MDKPDQVDNIDSTTPSKHPPKTQTPLLKTLVLIVLNKAEDTTMPSTLNKRGSKTSLKPMSGAIWASIRNSRLA</sequence>
<accession>E7A8U3</accession>
<evidence type="ECO:0000313" key="2">
    <source>
        <dbReference type="EMBL" id="CBY83224.1"/>
    </source>
</evidence>